<evidence type="ECO:0000313" key="9">
    <source>
        <dbReference type="EMBL" id="SHJ26265.1"/>
    </source>
</evidence>
<proteinExistence type="predicted"/>
<keyword evidence="5 7" id="KW-1133">Transmembrane helix</keyword>
<dbReference type="Pfam" id="PF07690">
    <property type="entry name" value="MFS_1"/>
    <property type="match status" value="1"/>
</dbReference>
<dbReference type="InterPro" id="IPR011701">
    <property type="entry name" value="MFS"/>
</dbReference>
<evidence type="ECO:0000313" key="10">
    <source>
        <dbReference type="Proteomes" id="UP000184342"/>
    </source>
</evidence>
<dbReference type="CDD" id="cd06174">
    <property type="entry name" value="MFS"/>
    <property type="match status" value="1"/>
</dbReference>
<dbReference type="GO" id="GO:0022857">
    <property type="term" value="F:transmembrane transporter activity"/>
    <property type="evidence" value="ECO:0007669"/>
    <property type="project" value="InterPro"/>
</dbReference>
<keyword evidence="4 7" id="KW-0812">Transmembrane</keyword>
<keyword evidence="6 7" id="KW-0472">Membrane</keyword>
<reference evidence="9 10" key="1">
    <citation type="submission" date="2016-11" db="EMBL/GenBank/DDBJ databases">
        <authorList>
            <person name="Jaros S."/>
            <person name="Januszkiewicz K."/>
            <person name="Wedrychowicz H."/>
        </authorList>
    </citation>
    <scope>NUCLEOTIDE SEQUENCE [LARGE SCALE GENOMIC DNA]</scope>
    <source>
        <strain evidence="9 10">DSM 15970</strain>
    </source>
</reference>
<dbReference type="InterPro" id="IPR036259">
    <property type="entry name" value="MFS_trans_sf"/>
</dbReference>
<feature type="transmembrane region" description="Helical" evidence="7">
    <location>
        <begin position="339"/>
        <end position="362"/>
    </location>
</feature>
<dbReference type="STRING" id="1122934.SAMN02745691_01621"/>
<feature type="domain" description="Major facilitator superfamily (MFS) profile" evidence="8">
    <location>
        <begin position="10"/>
        <end position="391"/>
    </location>
</feature>
<evidence type="ECO:0000256" key="2">
    <source>
        <dbReference type="ARBA" id="ARBA00022448"/>
    </source>
</evidence>
<dbReference type="PROSITE" id="PS50850">
    <property type="entry name" value="MFS"/>
    <property type="match status" value="1"/>
</dbReference>
<feature type="transmembrane region" description="Helical" evidence="7">
    <location>
        <begin position="46"/>
        <end position="64"/>
    </location>
</feature>
<dbReference type="InterPro" id="IPR020846">
    <property type="entry name" value="MFS_dom"/>
</dbReference>
<dbReference type="Proteomes" id="UP000184342">
    <property type="component" value="Unassembled WGS sequence"/>
</dbReference>
<feature type="transmembrane region" description="Helical" evidence="7">
    <location>
        <begin position="161"/>
        <end position="180"/>
    </location>
</feature>
<feature type="transmembrane region" description="Helical" evidence="7">
    <location>
        <begin position="212"/>
        <end position="232"/>
    </location>
</feature>
<accession>A0A1M6HVM6</accession>
<feature type="transmembrane region" description="Helical" evidence="7">
    <location>
        <begin position="71"/>
        <end position="90"/>
    </location>
</feature>
<evidence type="ECO:0000256" key="7">
    <source>
        <dbReference type="SAM" id="Phobius"/>
    </source>
</evidence>
<evidence type="ECO:0000256" key="1">
    <source>
        <dbReference type="ARBA" id="ARBA00004651"/>
    </source>
</evidence>
<dbReference type="EMBL" id="FQYT01000016">
    <property type="protein sequence ID" value="SHJ26265.1"/>
    <property type="molecule type" value="Genomic_DNA"/>
</dbReference>
<dbReference type="AlphaFoldDB" id="A0A1M6HVM6"/>
<keyword evidence="3" id="KW-1003">Cell membrane</keyword>
<dbReference type="RefSeq" id="WP_073993917.1">
    <property type="nucleotide sequence ID" value="NZ_FQYT01000016.1"/>
</dbReference>
<evidence type="ECO:0000256" key="6">
    <source>
        <dbReference type="ARBA" id="ARBA00023136"/>
    </source>
</evidence>
<gene>
    <name evidence="9" type="ORF">SAMN02745691_01621</name>
</gene>
<keyword evidence="2" id="KW-0813">Transport</keyword>
<dbReference type="Gene3D" id="1.20.1250.20">
    <property type="entry name" value="MFS general substrate transporter like domains"/>
    <property type="match status" value="1"/>
</dbReference>
<feature type="transmembrane region" description="Helical" evidence="7">
    <location>
        <begin position="252"/>
        <end position="271"/>
    </location>
</feature>
<evidence type="ECO:0000259" key="8">
    <source>
        <dbReference type="PROSITE" id="PS50850"/>
    </source>
</evidence>
<comment type="subcellular location">
    <subcellularLocation>
        <location evidence="1">Cell membrane</location>
        <topology evidence="1">Multi-pass membrane protein</topology>
    </subcellularLocation>
</comment>
<sequence>MRKTHVAAIIAVLAFFGLFIGNFGQYQLAAMPIAVFTKLGLTSQQFASIMTAPMMLSIVLSFVSGSLMDKFGIKPVVAVGFILSSIGFIIRPFATTYSVMLIAMILTGLGCCIFNANMSKIVGQLFPAQMVGRIIGVIMLGATVSMTAAYSTAVFFPTLEIAFWFSAGFSVVVMLAWFVLVSTKALKGDGAARETSVPIKEAIGHAAKSKDIWFMGLAFAFMLGGIMVTSTFQPLALITLRGFSESYANSFATTLTIGNIAGTFIGPFLVLRAKRMKPFLVAILIIAVVCTVFMIEMPPAFMYGASFILGFVRSAFITIVISFPFFFKGIGPKYAGTAGGITSSLMVLGAVVIPTYIVAPLAKDFHQYFWAAAVCMALCLVFTLLMTDIKKVQPEA</sequence>
<dbReference type="GO" id="GO:0005886">
    <property type="term" value="C:plasma membrane"/>
    <property type="evidence" value="ECO:0007669"/>
    <property type="project" value="UniProtKB-SubCell"/>
</dbReference>
<keyword evidence="10" id="KW-1185">Reference proteome</keyword>
<protein>
    <submittedName>
        <fullName evidence="9">MFS transporter, NNP family, nitrate/nitrite transporter</fullName>
    </submittedName>
</protein>
<feature type="transmembrane region" description="Helical" evidence="7">
    <location>
        <begin position="368"/>
        <end position="387"/>
    </location>
</feature>
<dbReference type="OrthoDB" id="182417at2"/>
<name>A0A1M6HVM6_9FIRM</name>
<feature type="transmembrane region" description="Helical" evidence="7">
    <location>
        <begin position="278"/>
        <end position="295"/>
    </location>
</feature>
<evidence type="ECO:0000256" key="4">
    <source>
        <dbReference type="ARBA" id="ARBA00022692"/>
    </source>
</evidence>
<evidence type="ECO:0000256" key="3">
    <source>
        <dbReference type="ARBA" id="ARBA00022475"/>
    </source>
</evidence>
<organism evidence="9 10">
    <name type="scientific">Parasporobacterium paucivorans DSM 15970</name>
    <dbReference type="NCBI Taxonomy" id="1122934"/>
    <lineage>
        <taxon>Bacteria</taxon>
        <taxon>Bacillati</taxon>
        <taxon>Bacillota</taxon>
        <taxon>Clostridia</taxon>
        <taxon>Lachnospirales</taxon>
        <taxon>Lachnospiraceae</taxon>
        <taxon>Parasporobacterium</taxon>
    </lineage>
</organism>
<feature type="transmembrane region" description="Helical" evidence="7">
    <location>
        <begin position="130"/>
        <end position="155"/>
    </location>
</feature>
<dbReference type="InterPro" id="IPR050189">
    <property type="entry name" value="MFS_Efflux_Transporters"/>
</dbReference>
<dbReference type="PANTHER" id="PTHR43124">
    <property type="entry name" value="PURINE EFFLUX PUMP PBUE"/>
    <property type="match status" value="1"/>
</dbReference>
<dbReference type="SUPFAM" id="SSF103473">
    <property type="entry name" value="MFS general substrate transporter"/>
    <property type="match status" value="1"/>
</dbReference>
<dbReference type="PANTHER" id="PTHR43124:SF3">
    <property type="entry name" value="CHLORAMPHENICOL EFFLUX PUMP RV0191"/>
    <property type="match status" value="1"/>
</dbReference>
<feature type="transmembrane region" description="Helical" evidence="7">
    <location>
        <begin position="96"/>
        <end position="118"/>
    </location>
</feature>
<evidence type="ECO:0000256" key="5">
    <source>
        <dbReference type="ARBA" id="ARBA00022989"/>
    </source>
</evidence>
<feature type="transmembrane region" description="Helical" evidence="7">
    <location>
        <begin position="301"/>
        <end position="327"/>
    </location>
</feature>